<dbReference type="Pfam" id="PF00685">
    <property type="entry name" value="Sulfotransfer_1"/>
    <property type="match status" value="1"/>
</dbReference>
<evidence type="ECO:0000256" key="2">
    <source>
        <dbReference type="ARBA" id="ARBA00022679"/>
    </source>
</evidence>
<sequence>MEAATPSPAPAEPSREPGLFSASLPPMPRLPITSEATLERCAALDAREDDLFICSFPKSGTTWTQAIVHELLRREHSIGVAKGEVDAEEPVEHISDFAPFFEVDRTWADGEPQHRQYGVRAFNTHLRWDMMPKHPGCRYIYLYRNGEDVCASFFHHLSNQEEEDGGIPDDFEAFLAAFLAGEAPFGKWAHHLQSWMPQRDASDSQILFVRYEDLVADLEGQLLRFIAFLNLPQLRTELGAHRAELLDKLCFGGMQAQASFYQPRSVRWKNNFRFLRKGVKGDAKNLLSAAQFKRFHDQVEEDFGGALPPWMEELLSCT</sequence>
<dbReference type="InterPro" id="IPR000863">
    <property type="entry name" value="Sulfotransferase_dom"/>
</dbReference>
<protein>
    <recommendedName>
        <fullName evidence="4">Sulfotransferase domain-containing protein</fullName>
    </recommendedName>
</protein>
<dbReference type="Gene3D" id="3.40.50.300">
    <property type="entry name" value="P-loop containing nucleotide triphosphate hydrolases"/>
    <property type="match status" value="1"/>
</dbReference>
<dbReference type="PANTHER" id="PTHR11783">
    <property type="entry name" value="SULFOTRANSFERASE SULT"/>
    <property type="match status" value="1"/>
</dbReference>
<reference evidence="5" key="1">
    <citation type="submission" date="2021-01" db="EMBL/GenBank/DDBJ databases">
        <authorList>
            <person name="Corre E."/>
            <person name="Pelletier E."/>
            <person name="Niang G."/>
            <person name="Scheremetjew M."/>
            <person name="Finn R."/>
            <person name="Kale V."/>
            <person name="Holt S."/>
            <person name="Cochrane G."/>
            <person name="Meng A."/>
            <person name="Brown T."/>
            <person name="Cohen L."/>
        </authorList>
    </citation>
    <scope>NUCLEOTIDE SEQUENCE</scope>
    <source>
        <strain evidence="5">CCMP2078</strain>
    </source>
</reference>
<organism evidence="5">
    <name type="scientific">Pinguiococcus pyrenoidosus</name>
    <dbReference type="NCBI Taxonomy" id="172671"/>
    <lineage>
        <taxon>Eukaryota</taxon>
        <taxon>Sar</taxon>
        <taxon>Stramenopiles</taxon>
        <taxon>Ochrophyta</taxon>
        <taxon>Pinguiophyceae</taxon>
        <taxon>Pinguiochrysidales</taxon>
        <taxon>Pinguiochrysidaceae</taxon>
        <taxon>Pinguiococcus</taxon>
    </lineage>
</organism>
<feature type="domain" description="Sulfotransferase" evidence="4">
    <location>
        <begin position="49"/>
        <end position="304"/>
    </location>
</feature>
<proteinExistence type="inferred from homology"/>
<name>A0A7R9YB75_9STRA</name>
<keyword evidence="2" id="KW-0808">Transferase</keyword>
<evidence type="ECO:0000313" key="5">
    <source>
        <dbReference type="EMBL" id="CAD8257348.1"/>
    </source>
</evidence>
<dbReference type="AlphaFoldDB" id="A0A7R9YB75"/>
<dbReference type="InterPro" id="IPR027417">
    <property type="entry name" value="P-loop_NTPase"/>
</dbReference>
<gene>
    <name evidence="5" type="ORF">PPYR1160_LOCUS6840</name>
</gene>
<accession>A0A7R9YB75</accession>
<evidence type="ECO:0000256" key="3">
    <source>
        <dbReference type="SAM" id="MobiDB-lite"/>
    </source>
</evidence>
<evidence type="ECO:0000256" key="1">
    <source>
        <dbReference type="ARBA" id="ARBA00005771"/>
    </source>
</evidence>
<comment type="similarity">
    <text evidence="1">Belongs to the sulfotransferase 1 family.</text>
</comment>
<feature type="region of interest" description="Disordered" evidence="3">
    <location>
        <begin position="1"/>
        <end position="26"/>
    </location>
</feature>
<dbReference type="EMBL" id="HBEA01008893">
    <property type="protein sequence ID" value="CAD8257348.1"/>
    <property type="molecule type" value="Transcribed_RNA"/>
</dbReference>
<evidence type="ECO:0000259" key="4">
    <source>
        <dbReference type="Pfam" id="PF00685"/>
    </source>
</evidence>
<dbReference type="SUPFAM" id="SSF52540">
    <property type="entry name" value="P-loop containing nucleoside triphosphate hydrolases"/>
    <property type="match status" value="1"/>
</dbReference>
<dbReference type="GO" id="GO:0008146">
    <property type="term" value="F:sulfotransferase activity"/>
    <property type="evidence" value="ECO:0007669"/>
    <property type="project" value="InterPro"/>
</dbReference>